<dbReference type="KEGG" id="gph:GEMMAAP_17665"/>
<evidence type="ECO:0000256" key="1">
    <source>
        <dbReference type="SAM" id="SignalP"/>
    </source>
</evidence>
<dbReference type="InterPro" id="IPR000782">
    <property type="entry name" value="FAS1_domain"/>
</dbReference>
<feature type="chain" id="PRO_5007506985" description="FAS1 domain-containing protein" evidence="1">
    <location>
        <begin position="21"/>
        <end position="301"/>
    </location>
</feature>
<dbReference type="FunFam" id="2.30.180.10:FF:000032">
    <property type="entry name" value="Fasciclin domain-containing protein, putative"/>
    <property type="match status" value="2"/>
</dbReference>
<keyword evidence="4" id="KW-1185">Reference proteome</keyword>
<dbReference type="GO" id="GO:0005615">
    <property type="term" value="C:extracellular space"/>
    <property type="evidence" value="ECO:0007669"/>
    <property type="project" value="TreeGrafter"/>
</dbReference>
<dbReference type="InterPro" id="IPR036378">
    <property type="entry name" value="FAS1_dom_sf"/>
</dbReference>
<feature type="domain" description="FAS1" evidence="2">
    <location>
        <begin position="36"/>
        <end position="168"/>
    </location>
</feature>
<dbReference type="RefSeq" id="WP_026848147.1">
    <property type="nucleotide sequence ID" value="NZ_CP011454.1"/>
</dbReference>
<name>A0A143BM18_9BACT</name>
<keyword evidence="1" id="KW-0732">Signal</keyword>
<dbReference type="EMBL" id="CP011454">
    <property type="protein sequence ID" value="AMW06119.1"/>
    <property type="molecule type" value="Genomic_DNA"/>
</dbReference>
<reference evidence="3 4" key="1">
    <citation type="journal article" date="2014" name="Proc. Natl. Acad. Sci. U.S.A.">
        <title>Functional type 2 photosynthetic reaction centers found in the rare bacterial phylum Gemmatimonadetes.</title>
        <authorList>
            <person name="Zeng Y."/>
            <person name="Feng F."/>
            <person name="Medova H."/>
            <person name="Dean J."/>
            <person name="Koblizek M."/>
        </authorList>
    </citation>
    <scope>NUCLEOTIDE SEQUENCE [LARGE SCALE GENOMIC DNA]</scope>
    <source>
        <strain evidence="3 4">AP64</strain>
    </source>
</reference>
<organism evidence="3 4">
    <name type="scientific">Gemmatimonas phototrophica</name>
    <dbReference type="NCBI Taxonomy" id="1379270"/>
    <lineage>
        <taxon>Bacteria</taxon>
        <taxon>Pseudomonadati</taxon>
        <taxon>Gemmatimonadota</taxon>
        <taxon>Gemmatimonadia</taxon>
        <taxon>Gemmatimonadales</taxon>
        <taxon>Gemmatimonadaceae</taxon>
        <taxon>Gemmatimonas</taxon>
    </lineage>
</organism>
<sequence>MRSTLFSRRAALVLSFSVLATGLTACGDDDPVAPPALTITETAAGSAQLSTLVSALTAAGLTQTLNGTGPFTVFAPVNSAFSALPADVVQRLLETGNRSILTKVLTFHVVPGRITASQLQNGQTLTTVEGTTLPVTVANGVVTVGGARVTTPDISASNGVVHLIDGVLLGSMDIVDNAIVRGFSSLVSAVTTAGLGTALRGGNLTVFAPTNAAFAAIPGGAPTTAAALTPVLQLHVVGTRALSSQLTNGQILNTLLTGSNLTVGLTSGVRVTGPKNFATVTAANIVAKNGVIHVIDTVLLP</sequence>
<protein>
    <recommendedName>
        <fullName evidence="2">FAS1 domain-containing protein</fullName>
    </recommendedName>
</protein>
<dbReference type="PROSITE" id="PS51257">
    <property type="entry name" value="PROKAR_LIPOPROTEIN"/>
    <property type="match status" value="1"/>
</dbReference>
<dbReference type="PANTHER" id="PTHR10900">
    <property type="entry name" value="PERIOSTIN-RELATED"/>
    <property type="match status" value="1"/>
</dbReference>
<feature type="signal peptide" evidence="1">
    <location>
        <begin position="1"/>
        <end position="20"/>
    </location>
</feature>
<dbReference type="PROSITE" id="PS50213">
    <property type="entry name" value="FAS1"/>
    <property type="match status" value="2"/>
</dbReference>
<evidence type="ECO:0000259" key="2">
    <source>
        <dbReference type="PROSITE" id="PS50213"/>
    </source>
</evidence>
<gene>
    <name evidence="3" type="ORF">GEMMAAP_17665</name>
</gene>
<dbReference type="InterPro" id="IPR050904">
    <property type="entry name" value="Adhesion/Biosynth-related"/>
</dbReference>
<accession>A0A143BM18</accession>
<dbReference type="OrthoDB" id="9800666at2"/>
<dbReference type="Gene3D" id="2.30.180.10">
    <property type="entry name" value="FAS1 domain"/>
    <property type="match status" value="2"/>
</dbReference>
<dbReference type="STRING" id="1379270.GEMMAAP_17665"/>
<evidence type="ECO:0000313" key="4">
    <source>
        <dbReference type="Proteomes" id="UP000076404"/>
    </source>
</evidence>
<dbReference type="PANTHER" id="PTHR10900:SF77">
    <property type="entry name" value="FI19380P1"/>
    <property type="match status" value="1"/>
</dbReference>
<feature type="domain" description="FAS1" evidence="2">
    <location>
        <begin position="170"/>
        <end position="299"/>
    </location>
</feature>
<dbReference type="eggNOG" id="COG2335">
    <property type="taxonomic scope" value="Bacteria"/>
</dbReference>
<dbReference type="SUPFAM" id="SSF82153">
    <property type="entry name" value="FAS1 domain"/>
    <property type="match status" value="2"/>
</dbReference>
<dbReference type="SMART" id="SM00554">
    <property type="entry name" value="FAS1"/>
    <property type="match status" value="2"/>
</dbReference>
<reference evidence="3 4" key="2">
    <citation type="journal article" date="2016" name="Environ. Microbiol. Rep.">
        <title>Metagenomic evidence for the presence of phototrophic Gemmatimonadetes bacteria in diverse environments.</title>
        <authorList>
            <person name="Zeng Y."/>
            <person name="Baumbach J."/>
            <person name="Barbosa E.G."/>
            <person name="Azevedo V."/>
            <person name="Zhang C."/>
            <person name="Koblizek M."/>
        </authorList>
    </citation>
    <scope>NUCLEOTIDE SEQUENCE [LARGE SCALE GENOMIC DNA]</scope>
    <source>
        <strain evidence="3 4">AP64</strain>
    </source>
</reference>
<dbReference type="Proteomes" id="UP000076404">
    <property type="component" value="Chromosome"/>
</dbReference>
<dbReference type="Pfam" id="PF02469">
    <property type="entry name" value="Fasciclin"/>
    <property type="match status" value="2"/>
</dbReference>
<dbReference type="AlphaFoldDB" id="A0A143BM18"/>
<proteinExistence type="predicted"/>
<evidence type="ECO:0000313" key="3">
    <source>
        <dbReference type="EMBL" id="AMW06119.1"/>
    </source>
</evidence>